<accession>A0A6J1CGT1</accession>
<keyword evidence="1" id="KW-0406">Ion transport</keyword>
<dbReference type="Gene3D" id="1.10.287.630">
    <property type="entry name" value="Helix hairpin bin"/>
    <property type="match status" value="1"/>
</dbReference>
<evidence type="ECO:0000256" key="2">
    <source>
        <dbReference type="ARBA" id="ARBA00023303"/>
    </source>
</evidence>
<evidence type="ECO:0000256" key="4">
    <source>
        <dbReference type="SAM" id="SignalP"/>
    </source>
</evidence>
<dbReference type="InterPro" id="IPR014710">
    <property type="entry name" value="RmlC-like_jellyroll"/>
</dbReference>
<evidence type="ECO:0000313" key="7">
    <source>
        <dbReference type="RefSeq" id="XP_022141025.1"/>
    </source>
</evidence>
<feature type="transmembrane region" description="Helical" evidence="3">
    <location>
        <begin position="357"/>
        <end position="382"/>
    </location>
</feature>
<keyword evidence="3" id="KW-0812">Transmembrane</keyword>
<keyword evidence="1" id="KW-1071">Ligand-gated ion channel</keyword>
<dbReference type="InterPro" id="IPR018490">
    <property type="entry name" value="cNMP-bd_dom_sf"/>
</dbReference>
<feature type="transmembrane region" description="Helical" evidence="3">
    <location>
        <begin position="153"/>
        <end position="172"/>
    </location>
</feature>
<keyword evidence="6" id="KW-1185">Reference proteome</keyword>
<gene>
    <name evidence="7" type="primary">LOC111011531</name>
</gene>
<feature type="transmembrane region" description="Helical" evidence="3">
    <location>
        <begin position="60"/>
        <end position="81"/>
    </location>
</feature>
<keyword evidence="4" id="KW-0732">Signal</keyword>
<dbReference type="KEGG" id="mcha:111011531"/>
<dbReference type="PROSITE" id="PS50042">
    <property type="entry name" value="CNMP_BINDING_3"/>
    <property type="match status" value="1"/>
</dbReference>
<dbReference type="InterPro" id="IPR000595">
    <property type="entry name" value="cNMP-bd_dom"/>
</dbReference>
<dbReference type="GeneID" id="111011531"/>
<name>A0A6J1CGT1_MOMCH</name>
<dbReference type="SUPFAM" id="SSF81324">
    <property type="entry name" value="Voltage-gated potassium channels"/>
    <property type="match status" value="1"/>
</dbReference>
<dbReference type="OrthoDB" id="421226at2759"/>
<feature type="signal peptide" evidence="4">
    <location>
        <begin position="1"/>
        <end position="17"/>
    </location>
</feature>
<keyword evidence="2" id="KW-0407">Ion channel</keyword>
<dbReference type="GO" id="GO:0016020">
    <property type="term" value="C:membrane"/>
    <property type="evidence" value="ECO:0007669"/>
    <property type="project" value="UniProtKB-SubCell"/>
</dbReference>
<evidence type="ECO:0000259" key="5">
    <source>
        <dbReference type="PROSITE" id="PS50042"/>
    </source>
</evidence>
<feature type="chain" id="PRO_5027116976" evidence="4">
    <location>
        <begin position="18"/>
        <end position="669"/>
    </location>
</feature>
<feature type="transmembrane region" description="Helical" evidence="3">
    <location>
        <begin position="184"/>
        <end position="201"/>
    </location>
</feature>
<dbReference type="SMART" id="SM00100">
    <property type="entry name" value="cNMP"/>
    <property type="match status" value="1"/>
</dbReference>
<keyword evidence="3" id="KW-1133">Transmembrane helix</keyword>
<dbReference type="AlphaFoldDB" id="A0A6J1CGT1"/>
<reference evidence="7" key="1">
    <citation type="submission" date="2025-08" db="UniProtKB">
        <authorList>
            <consortium name="RefSeq"/>
        </authorList>
    </citation>
    <scope>IDENTIFICATION</scope>
    <source>
        <strain evidence="7">OHB3-1</strain>
    </source>
</reference>
<feature type="transmembrane region" description="Helical" evidence="3">
    <location>
        <begin position="317"/>
        <end position="337"/>
    </location>
</feature>
<dbReference type="SUPFAM" id="SSF51206">
    <property type="entry name" value="cAMP-binding domain-like"/>
    <property type="match status" value="1"/>
</dbReference>
<dbReference type="PANTHER" id="PTHR45651">
    <property type="entry name" value="CYCLIC NUCLEOTIDE-GATED ION CHANNEL 15-RELATED-RELATED"/>
    <property type="match status" value="1"/>
</dbReference>
<protein>
    <submittedName>
        <fullName evidence="7">Cyclic nucleotide-gated ion channel 2-like</fullName>
    </submittedName>
</protein>
<sequence length="669" mass="76785">MHLIFWFLSLMMPKCKRLTITAHAQEQEQEQRDIDDFFAGSSRRRVLDPRCRWVQRWNRVVLLARAASLAVDPLFFYVIFLTKAGPPCFYRDAAFAAVVTAARTCVDLVHVCHVWLHFRLAYVSTASLVVGSGSLVWDARAVASHYVRSFKGFWLDLFVIIPIPQVVTWLVVRKLLREEEIKEVMRVVLVSYLFQFFPKLYHSIYLMNKLQKVTGYIFGSIWWRFSLNVFAYLIASHVAGGCWYLLATQRLISCLEQQCERRKMCKLALSCSGLNSPISGYKGVGKFVSSRGNNSTTIKSLCLEVNGPFSYGIYEPVLLVFSSNSLAVRILYPVFWGLLNLSSFGNELDPTSDLVEVIFSCCITLAGLVLFVTLIGNIQIFLQTVMASKETMQIRFREMNWWMKRRQLPVHLRERVCNFEYQRWVAMGGLDETELIGGLPDGLRRDIKRYLCLDLVRKVPFFHMLDDLILDNICDRVKPLLYAKGEKIVREGDPVQRVVFIVEGCVERSQGRLSKGFVATSLVNSGGFFGEGGLSKGSVATSLVNSGGFFGEELLSWCLRHHPHYDKLPTSLATFSCVQPVEAYGLDAGDLKYITEHFRYKFASERLNRTMRYYSSNWRTWGAVVIQLSWRWHQMRTRGYATQKRKGVDSRLRQYAAVFLSLKPNDHLE</sequence>
<dbReference type="CDD" id="cd00038">
    <property type="entry name" value="CAP_ED"/>
    <property type="match status" value="1"/>
</dbReference>
<evidence type="ECO:0000256" key="1">
    <source>
        <dbReference type="ARBA" id="ARBA00023286"/>
    </source>
</evidence>
<organism evidence="6 7">
    <name type="scientific">Momordica charantia</name>
    <name type="common">Bitter gourd</name>
    <name type="synonym">Balsam pear</name>
    <dbReference type="NCBI Taxonomy" id="3673"/>
    <lineage>
        <taxon>Eukaryota</taxon>
        <taxon>Viridiplantae</taxon>
        <taxon>Streptophyta</taxon>
        <taxon>Embryophyta</taxon>
        <taxon>Tracheophyta</taxon>
        <taxon>Spermatophyta</taxon>
        <taxon>Magnoliopsida</taxon>
        <taxon>eudicotyledons</taxon>
        <taxon>Gunneridae</taxon>
        <taxon>Pentapetalae</taxon>
        <taxon>rosids</taxon>
        <taxon>fabids</taxon>
        <taxon>Cucurbitales</taxon>
        <taxon>Cucurbitaceae</taxon>
        <taxon>Momordiceae</taxon>
        <taxon>Momordica</taxon>
    </lineage>
</organism>
<evidence type="ECO:0000256" key="3">
    <source>
        <dbReference type="SAM" id="Phobius"/>
    </source>
</evidence>
<feature type="transmembrane region" description="Helical" evidence="3">
    <location>
        <begin position="221"/>
        <end position="246"/>
    </location>
</feature>
<proteinExistence type="predicted"/>
<dbReference type="Proteomes" id="UP000504603">
    <property type="component" value="Unplaced"/>
</dbReference>
<dbReference type="Pfam" id="PF00027">
    <property type="entry name" value="cNMP_binding"/>
    <property type="match status" value="1"/>
</dbReference>
<dbReference type="PANTHER" id="PTHR45651:SF50">
    <property type="entry name" value="CYCLIC NUCLEOTIDE-GATED ION CHANNEL 2"/>
    <property type="match status" value="1"/>
</dbReference>
<dbReference type="Gene3D" id="2.60.120.10">
    <property type="entry name" value="Jelly Rolls"/>
    <property type="match status" value="1"/>
</dbReference>
<dbReference type="GO" id="GO:0034220">
    <property type="term" value="P:monoatomic ion transmembrane transport"/>
    <property type="evidence" value="ECO:0007669"/>
    <property type="project" value="UniProtKB-KW"/>
</dbReference>
<keyword evidence="3" id="KW-0472">Membrane</keyword>
<feature type="domain" description="Cyclic nucleotide-binding" evidence="5">
    <location>
        <begin position="461"/>
        <end position="534"/>
    </location>
</feature>
<evidence type="ECO:0000313" key="6">
    <source>
        <dbReference type="Proteomes" id="UP000504603"/>
    </source>
</evidence>
<keyword evidence="1" id="KW-0813">Transport</keyword>
<dbReference type="RefSeq" id="XP_022141025.1">
    <property type="nucleotide sequence ID" value="XM_022285333.1"/>
</dbReference>